<feature type="compositionally biased region" description="Low complexity" evidence="5">
    <location>
        <begin position="586"/>
        <end position="602"/>
    </location>
</feature>
<reference evidence="7 8" key="1">
    <citation type="submission" date="2017-05" db="EMBL/GenBank/DDBJ databases">
        <title>Vagococcus spp. assemblies.</title>
        <authorList>
            <person name="Gulvik C.A."/>
        </authorList>
    </citation>
    <scope>NUCLEOTIDE SEQUENCE [LARGE SCALE GENOMIC DNA]</scope>
    <source>
        <strain evidence="7 8">SS1995</strain>
    </source>
</reference>
<feature type="region of interest" description="Disordered" evidence="5">
    <location>
        <begin position="494"/>
        <end position="521"/>
    </location>
</feature>
<dbReference type="Gene3D" id="3.10.350.10">
    <property type="entry name" value="LysM domain"/>
    <property type="match status" value="6"/>
</dbReference>
<evidence type="ECO:0000259" key="6">
    <source>
        <dbReference type="PROSITE" id="PS51782"/>
    </source>
</evidence>
<feature type="domain" description="LysM" evidence="6">
    <location>
        <begin position="601"/>
        <end position="644"/>
    </location>
</feature>
<keyword evidence="3" id="KW-0081">Bacteriolytic enzyme</keyword>
<dbReference type="AlphaFoldDB" id="A0A429ZS95"/>
<evidence type="ECO:0000256" key="2">
    <source>
        <dbReference type="ARBA" id="ARBA00022529"/>
    </source>
</evidence>
<feature type="domain" description="LysM" evidence="6">
    <location>
        <begin position="853"/>
        <end position="896"/>
    </location>
</feature>
<accession>A0A429ZS95</accession>
<evidence type="ECO:0000256" key="4">
    <source>
        <dbReference type="ARBA" id="ARBA00032108"/>
    </source>
</evidence>
<organism evidence="7 8">
    <name type="scientific">Vagococcus vulneris</name>
    <dbReference type="NCBI Taxonomy" id="1977869"/>
    <lineage>
        <taxon>Bacteria</taxon>
        <taxon>Bacillati</taxon>
        <taxon>Bacillota</taxon>
        <taxon>Bacilli</taxon>
        <taxon>Lactobacillales</taxon>
        <taxon>Enterococcaceae</taxon>
        <taxon>Vagococcus</taxon>
    </lineage>
</organism>
<evidence type="ECO:0000313" key="8">
    <source>
        <dbReference type="Proteomes" id="UP000287857"/>
    </source>
</evidence>
<feature type="domain" description="LysM" evidence="6">
    <location>
        <begin position="792"/>
        <end position="835"/>
    </location>
</feature>
<evidence type="ECO:0000313" key="7">
    <source>
        <dbReference type="EMBL" id="RST96547.1"/>
    </source>
</evidence>
<dbReference type="PROSITE" id="PS51782">
    <property type="entry name" value="LYSM"/>
    <property type="match status" value="6"/>
</dbReference>
<evidence type="ECO:0000256" key="1">
    <source>
        <dbReference type="ARBA" id="ARBA00010266"/>
    </source>
</evidence>
<feature type="region of interest" description="Disordered" evidence="5">
    <location>
        <begin position="180"/>
        <end position="314"/>
    </location>
</feature>
<feature type="domain" description="LysM" evidence="6">
    <location>
        <begin position="725"/>
        <end position="768"/>
    </location>
</feature>
<dbReference type="SUPFAM" id="SSF54106">
    <property type="entry name" value="LysM domain"/>
    <property type="match status" value="6"/>
</dbReference>
<feature type="compositionally biased region" description="Low complexity" evidence="5">
    <location>
        <begin position="774"/>
        <end position="786"/>
    </location>
</feature>
<dbReference type="RefSeq" id="WP_240626713.1">
    <property type="nucleotide sequence ID" value="NZ_NGJS01000026.1"/>
</dbReference>
<dbReference type="CDD" id="cd00118">
    <property type="entry name" value="LysM"/>
    <property type="match status" value="6"/>
</dbReference>
<dbReference type="PANTHER" id="PTHR33734:SF22">
    <property type="entry name" value="MEMBRANE-BOUND LYTIC MUREIN TRANSGLYCOSYLASE D"/>
    <property type="match status" value="1"/>
</dbReference>
<sequence length="897" mass="95057">MNSSREGAPFFSSNLVVFGTTIMMTSLMAVPSGIGTVYAAADTVKDKKNNIQANKSYTTLNELSIPQGLDSGTTLFDLKTTVTISGNNQSEFNLNVSPNIAMDQNLTSIDLKDNSGQIIGQADLNHDLNQIVVTLKQTGTFKTNLIIPVTLKNTDMTEQVVTLSHNDQMLSQHVVLNKEETAPSVASSSSTQETETSAEMVATDQSNKTTTSSSVKVVNSSQSVTASDTKTTTMSSTAASSTTSSTTAPSTTTSSSTTTASSSNSTTASSTSETTTSSKTQETTTASTKQEAKTTKSQVKSQQIETRMNVPQAAAAPAPMVTALGRSAQSISPQHDFVSEVAPHAQRVAGANDLYASVMIAQSILESGYGNSTLSQYPNHNLFGIKGKYQGQSVKMLTWEHINGQDIQIYDDFRKYPSFSESFEDNARVIKTTSFYPGNYFYAGAWKSNTKSYRDATAALTGKYATDPNYNNKLNSLIEKFNLTQYDGGGDASGTINVSTGSNTNSNESSNTTNNGSQQIHTVQRGDTLFAISRQYDVSIGDLMSWNGLSNHTIYVGQKLTIRGSSGGGKPPVTNEVKPDATIEPNTSTNGNNSGQNQTNGTYTVKSGDTLYGISRQTGMSVAAIKSANSLSSDTIYVGQQLKVNGGGSTSSKPTSTQNQTNGTYTVKSGDTLYGISRQTGMSVAAIKSANSLSSDTIYVGQQLKVNGGGSTSSKPTSTQNQTSGTYTVKSGDTLYGISRQTGMSVAAIKSANSLSSDTIYVGQQLKVNGGSGTSSKPTTAKPTSTQDQTNGTYTVKSGDTLYQIAKNNGLTVAEVKSLNRLSSDIIYVGQKLTLKEVKMAQPETQVQFKRANTHKVQGGETLWALSQKYGVSVARLKSLNNLSSDIIYSGQVLKVS</sequence>
<evidence type="ECO:0000256" key="5">
    <source>
        <dbReference type="SAM" id="MobiDB-lite"/>
    </source>
</evidence>
<dbReference type="Pfam" id="PF01832">
    <property type="entry name" value="Glucosaminidase"/>
    <property type="match status" value="1"/>
</dbReference>
<feature type="compositionally biased region" description="Low complexity" evidence="5">
    <location>
        <begin position="182"/>
        <end position="289"/>
    </location>
</feature>
<keyword evidence="8" id="KW-1185">Reference proteome</keyword>
<dbReference type="GO" id="GO:0008932">
    <property type="term" value="F:lytic endotransglycosylase activity"/>
    <property type="evidence" value="ECO:0007669"/>
    <property type="project" value="TreeGrafter"/>
</dbReference>
<dbReference type="PANTHER" id="PTHR33734">
    <property type="entry name" value="LYSM DOMAIN-CONTAINING GPI-ANCHORED PROTEIN 2"/>
    <property type="match status" value="1"/>
</dbReference>
<dbReference type="Pfam" id="PF01476">
    <property type="entry name" value="LysM"/>
    <property type="match status" value="6"/>
</dbReference>
<feature type="region of interest" description="Disordered" evidence="5">
    <location>
        <begin position="768"/>
        <end position="791"/>
    </location>
</feature>
<dbReference type="Gene3D" id="4.10.80.30">
    <property type="entry name" value="DNA polymerase, domain 6"/>
    <property type="match status" value="1"/>
</dbReference>
<dbReference type="InterPro" id="IPR036779">
    <property type="entry name" value="LysM_dom_sf"/>
</dbReference>
<dbReference type="EMBL" id="NGJS01000026">
    <property type="protein sequence ID" value="RST96547.1"/>
    <property type="molecule type" value="Genomic_DNA"/>
</dbReference>
<feature type="compositionally biased region" description="Low complexity" evidence="5">
    <location>
        <begin position="494"/>
        <end position="517"/>
    </location>
</feature>
<dbReference type="Proteomes" id="UP000287857">
    <property type="component" value="Unassembled WGS sequence"/>
</dbReference>
<keyword evidence="2" id="KW-0929">Antimicrobial</keyword>
<dbReference type="GO" id="GO:0031640">
    <property type="term" value="P:killing of cells of another organism"/>
    <property type="evidence" value="ECO:0007669"/>
    <property type="project" value="UniProtKB-KW"/>
</dbReference>
<dbReference type="SMART" id="SM00257">
    <property type="entry name" value="LysM"/>
    <property type="match status" value="6"/>
</dbReference>
<comment type="caution">
    <text evidence="7">The sequence shown here is derived from an EMBL/GenBank/DDBJ whole genome shotgun (WGS) entry which is preliminary data.</text>
</comment>
<dbReference type="InterPro" id="IPR002901">
    <property type="entry name" value="MGlyc_endo_b_GlcNAc-like_dom"/>
</dbReference>
<feature type="region of interest" description="Disordered" evidence="5">
    <location>
        <begin position="645"/>
        <end position="664"/>
    </location>
</feature>
<feature type="region of interest" description="Disordered" evidence="5">
    <location>
        <begin position="562"/>
        <end position="604"/>
    </location>
</feature>
<comment type="similarity">
    <text evidence="1">Belongs to the glycosyl hydrolase 73 family.</text>
</comment>
<protein>
    <recommendedName>
        <fullName evidence="4">Peptidoglycan hydrolase</fullName>
    </recommendedName>
</protein>
<gene>
    <name evidence="7" type="ORF">CBF37_11045</name>
</gene>
<name>A0A429ZS95_9ENTE</name>
<dbReference type="Gene3D" id="1.10.530.10">
    <property type="match status" value="1"/>
</dbReference>
<dbReference type="SMART" id="SM00047">
    <property type="entry name" value="LYZ2"/>
    <property type="match status" value="1"/>
</dbReference>
<evidence type="ECO:0000256" key="3">
    <source>
        <dbReference type="ARBA" id="ARBA00022638"/>
    </source>
</evidence>
<dbReference type="GO" id="GO:0042742">
    <property type="term" value="P:defense response to bacterium"/>
    <property type="evidence" value="ECO:0007669"/>
    <property type="project" value="UniProtKB-KW"/>
</dbReference>
<feature type="domain" description="LysM" evidence="6">
    <location>
        <begin position="519"/>
        <end position="562"/>
    </location>
</feature>
<feature type="region of interest" description="Disordered" evidence="5">
    <location>
        <begin position="707"/>
        <end position="726"/>
    </location>
</feature>
<proteinExistence type="inferred from homology"/>
<dbReference type="InterPro" id="IPR018392">
    <property type="entry name" value="LysM"/>
</dbReference>
<feature type="domain" description="LysM" evidence="6">
    <location>
        <begin position="663"/>
        <end position="706"/>
    </location>
</feature>
<dbReference type="GO" id="GO:0004040">
    <property type="term" value="F:amidase activity"/>
    <property type="evidence" value="ECO:0007669"/>
    <property type="project" value="InterPro"/>
</dbReference>